<dbReference type="Gene3D" id="3.30.70.890">
    <property type="entry name" value="GHMP kinase, C-terminal domain"/>
    <property type="match status" value="1"/>
</dbReference>
<comment type="pathway">
    <text evidence="7">Isoprenoid biosynthesis; isopentenyl diphosphate biosynthesis via DXP pathway; isopentenyl diphosphate from 1-deoxy-D-xylulose 5-phosphate: step 3/6.</text>
</comment>
<evidence type="ECO:0000313" key="10">
    <source>
        <dbReference type="Proteomes" id="UP000229366"/>
    </source>
</evidence>
<accession>A0A2M8VQE9</accession>
<dbReference type="NCBIfam" id="TIGR00154">
    <property type="entry name" value="ispE"/>
    <property type="match status" value="1"/>
</dbReference>
<dbReference type="GO" id="GO:0050515">
    <property type="term" value="F:4-(cytidine 5'-diphospho)-2-C-methyl-D-erythritol kinase activity"/>
    <property type="evidence" value="ECO:0007669"/>
    <property type="project" value="UniProtKB-UniRule"/>
</dbReference>
<dbReference type="InterPro" id="IPR006204">
    <property type="entry name" value="GHMP_kinase_N_dom"/>
</dbReference>
<dbReference type="EC" id="2.7.1.148" evidence="7"/>
<dbReference type="Gene3D" id="3.30.230.10">
    <property type="match status" value="1"/>
</dbReference>
<dbReference type="InterPro" id="IPR020568">
    <property type="entry name" value="Ribosomal_Su5_D2-typ_SF"/>
</dbReference>
<keyword evidence="10" id="KW-1185">Reference proteome</keyword>
<dbReference type="PIRSF" id="PIRSF010376">
    <property type="entry name" value="IspE"/>
    <property type="match status" value="1"/>
</dbReference>
<evidence type="ECO:0000259" key="8">
    <source>
        <dbReference type="Pfam" id="PF00288"/>
    </source>
</evidence>
<gene>
    <name evidence="7" type="primary">ispE</name>
    <name evidence="9" type="ORF">B0G85_1479</name>
</gene>
<organism evidence="9 10">
    <name type="scientific">Polynucleobacter brandtiae</name>
    <dbReference type="NCBI Taxonomy" id="1938816"/>
    <lineage>
        <taxon>Bacteria</taxon>
        <taxon>Pseudomonadati</taxon>
        <taxon>Pseudomonadota</taxon>
        <taxon>Betaproteobacteria</taxon>
        <taxon>Burkholderiales</taxon>
        <taxon>Burkholderiaceae</taxon>
        <taxon>Polynucleobacter</taxon>
    </lineage>
</organism>
<feature type="active site" evidence="7">
    <location>
        <position position="22"/>
    </location>
</feature>
<evidence type="ECO:0000256" key="4">
    <source>
        <dbReference type="ARBA" id="ARBA00022777"/>
    </source>
</evidence>
<evidence type="ECO:0000256" key="1">
    <source>
        <dbReference type="ARBA" id="ARBA00017473"/>
    </source>
</evidence>
<dbReference type="InterPro" id="IPR004424">
    <property type="entry name" value="IspE"/>
</dbReference>
<keyword evidence="5 7" id="KW-0067">ATP-binding</keyword>
<name>A0A2M8VQE9_9BURK</name>
<dbReference type="SUPFAM" id="SSF54211">
    <property type="entry name" value="Ribosomal protein S5 domain 2-like"/>
    <property type="match status" value="1"/>
</dbReference>
<dbReference type="RefSeq" id="WP_100379786.1">
    <property type="nucleotide sequence ID" value="NZ_CBCSBW010000003.1"/>
</dbReference>
<dbReference type="OrthoDB" id="9809438at2"/>
<feature type="binding site" evidence="7">
    <location>
        <begin position="105"/>
        <end position="115"/>
    </location>
    <ligand>
        <name>ATP</name>
        <dbReference type="ChEBI" id="CHEBI:30616"/>
    </ligand>
</feature>
<keyword evidence="3 7" id="KW-0547">Nucleotide-binding</keyword>
<comment type="similarity">
    <text evidence="7">Belongs to the GHMP kinase family. IspE subfamily.</text>
</comment>
<keyword evidence="6 7" id="KW-0414">Isoprene biosynthesis</keyword>
<dbReference type="InterPro" id="IPR014721">
    <property type="entry name" value="Ribsml_uS5_D2-typ_fold_subgr"/>
</dbReference>
<dbReference type="EMBL" id="PGTX01000003">
    <property type="protein sequence ID" value="PJI79373.1"/>
    <property type="molecule type" value="Genomic_DNA"/>
</dbReference>
<evidence type="ECO:0000313" key="9">
    <source>
        <dbReference type="EMBL" id="PJI79373.1"/>
    </source>
</evidence>
<dbReference type="HAMAP" id="MF_00061">
    <property type="entry name" value="IspE"/>
    <property type="match status" value="1"/>
</dbReference>
<evidence type="ECO:0000256" key="5">
    <source>
        <dbReference type="ARBA" id="ARBA00022840"/>
    </source>
</evidence>
<feature type="domain" description="GHMP kinase N-terminal" evidence="8">
    <location>
        <begin position="78"/>
        <end position="155"/>
    </location>
</feature>
<dbReference type="AlphaFoldDB" id="A0A2M8VQE9"/>
<dbReference type="Proteomes" id="UP000229366">
    <property type="component" value="Unassembled WGS sequence"/>
</dbReference>
<dbReference type="SUPFAM" id="SSF55060">
    <property type="entry name" value="GHMP Kinase, C-terminal domain"/>
    <property type="match status" value="1"/>
</dbReference>
<feature type="active site" evidence="7">
    <location>
        <position position="147"/>
    </location>
</feature>
<dbReference type="InterPro" id="IPR036554">
    <property type="entry name" value="GHMP_kinase_C_sf"/>
</dbReference>
<evidence type="ECO:0000256" key="3">
    <source>
        <dbReference type="ARBA" id="ARBA00022741"/>
    </source>
</evidence>
<keyword evidence="2 7" id="KW-0808">Transferase</keyword>
<sequence>MTEEKSINTLCKDSLQLRCPAKLNLFLHIVGQRSDGYHSLQSVFQLIDWCDILTLRRIPENKIRRINPIPGVPPEHDLVVRAAHLLKDFCQIDQGVEIDLTKTIPIGAGLGGGSSDAACTLTGLNQLWNLKLDIPTLSQLGLKLGADVPFFVYGQNAFVEGIGEQIRAIPLETQDFVVIFPNKGIATAQIFQSPELTRDHAPITIDDFLASPSAFRSNDCQAAAVQKCPEVKQALDWIAEVVPNAAPCMSGSGSSVFSALDPKTDSAKLENLLQNLPKGWIGRIVRGLNKNPAYNLISSE</sequence>
<dbReference type="UniPathway" id="UPA00056">
    <property type="reaction ID" value="UER00094"/>
</dbReference>
<reference evidence="9 10" key="1">
    <citation type="submission" date="2017-11" db="EMBL/GenBank/DDBJ databases">
        <title>Genomic Encyclopedia of Type Strains, Phase III (KMG-III): the genomes of soil and plant-associated and newly described type strains.</title>
        <authorList>
            <person name="Whitman W."/>
        </authorList>
    </citation>
    <scope>NUCLEOTIDE SEQUENCE [LARGE SCALE GENOMIC DNA]</scope>
    <source>
        <strain evidence="9 10">UB-Domo-W1</strain>
    </source>
</reference>
<dbReference type="GO" id="GO:0016114">
    <property type="term" value="P:terpenoid biosynthetic process"/>
    <property type="evidence" value="ECO:0007669"/>
    <property type="project" value="UniProtKB-UniRule"/>
</dbReference>
<keyword evidence="4 7" id="KW-0418">Kinase</keyword>
<evidence type="ECO:0000256" key="7">
    <source>
        <dbReference type="HAMAP-Rule" id="MF_00061"/>
    </source>
</evidence>
<dbReference type="PANTHER" id="PTHR43527">
    <property type="entry name" value="4-DIPHOSPHOCYTIDYL-2-C-METHYL-D-ERYTHRITOL KINASE, CHLOROPLASTIC"/>
    <property type="match status" value="1"/>
</dbReference>
<dbReference type="GO" id="GO:0005524">
    <property type="term" value="F:ATP binding"/>
    <property type="evidence" value="ECO:0007669"/>
    <property type="project" value="UniProtKB-UniRule"/>
</dbReference>
<dbReference type="GO" id="GO:0019288">
    <property type="term" value="P:isopentenyl diphosphate biosynthetic process, methylerythritol 4-phosphate pathway"/>
    <property type="evidence" value="ECO:0007669"/>
    <property type="project" value="UniProtKB-UniRule"/>
</dbReference>
<evidence type="ECO:0000256" key="6">
    <source>
        <dbReference type="ARBA" id="ARBA00023229"/>
    </source>
</evidence>
<comment type="catalytic activity">
    <reaction evidence="7">
        <text>4-CDP-2-C-methyl-D-erythritol + ATP = 4-CDP-2-C-methyl-D-erythritol 2-phosphate + ADP + H(+)</text>
        <dbReference type="Rhea" id="RHEA:18437"/>
        <dbReference type="ChEBI" id="CHEBI:15378"/>
        <dbReference type="ChEBI" id="CHEBI:30616"/>
        <dbReference type="ChEBI" id="CHEBI:57823"/>
        <dbReference type="ChEBI" id="CHEBI:57919"/>
        <dbReference type="ChEBI" id="CHEBI:456216"/>
        <dbReference type="EC" id="2.7.1.148"/>
    </reaction>
</comment>
<comment type="function">
    <text evidence="7">Catalyzes the phosphorylation of the position 2 hydroxy group of 4-diphosphocytidyl-2C-methyl-D-erythritol.</text>
</comment>
<proteinExistence type="inferred from homology"/>
<dbReference type="Pfam" id="PF00288">
    <property type="entry name" value="GHMP_kinases_N"/>
    <property type="match status" value="1"/>
</dbReference>
<evidence type="ECO:0000256" key="2">
    <source>
        <dbReference type="ARBA" id="ARBA00022679"/>
    </source>
</evidence>
<comment type="caution">
    <text evidence="9">The sequence shown here is derived from an EMBL/GenBank/DDBJ whole genome shotgun (WGS) entry which is preliminary data.</text>
</comment>
<dbReference type="PANTHER" id="PTHR43527:SF2">
    <property type="entry name" value="4-DIPHOSPHOCYTIDYL-2-C-METHYL-D-ERYTHRITOL KINASE, CHLOROPLASTIC"/>
    <property type="match status" value="1"/>
</dbReference>
<protein>
    <recommendedName>
        <fullName evidence="1 7">4-diphosphocytidyl-2-C-methyl-D-erythritol kinase</fullName>
        <shortName evidence="7">CMK</shortName>
        <ecNumber evidence="7">2.7.1.148</ecNumber>
    </recommendedName>
    <alternativeName>
        <fullName evidence="7">4-(cytidine-5'-diphospho)-2-C-methyl-D-erythritol kinase</fullName>
    </alternativeName>
</protein>